<dbReference type="Pfam" id="PF12584">
    <property type="entry name" value="TRAPPC10"/>
    <property type="match status" value="1"/>
</dbReference>
<evidence type="ECO:0000313" key="3">
    <source>
        <dbReference type="Proteomes" id="UP000694865"/>
    </source>
</evidence>
<dbReference type="InterPro" id="IPR022233">
    <property type="entry name" value="TRAPPC10/Trs130_C"/>
</dbReference>
<organism evidence="3 4">
    <name type="scientific">Saccoglossus kowalevskii</name>
    <name type="common">Acorn worm</name>
    <dbReference type="NCBI Taxonomy" id="10224"/>
    <lineage>
        <taxon>Eukaryota</taxon>
        <taxon>Metazoa</taxon>
        <taxon>Hemichordata</taxon>
        <taxon>Enteropneusta</taxon>
        <taxon>Harrimaniidae</taxon>
        <taxon>Saccoglossus</taxon>
    </lineage>
</organism>
<dbReference type="GeneID" id="100371588"/>
<dbReference type="Proteomes" id="UP000694865">
    <property type="component" value="Unplaced"/>
</dbReference>
<feature type="domain" description="TRAPPC10/Trs130 C-terminal" evidence="1">
    <location>
        <begin position="234"/>
        <end position="391"/>
    </location>
</feature>
<dbReference type="RefSeq" id="XP_002738908.2">
    <property type="nucleotide sequence ID" value="XM_002738862.2"/>
</dbReference>
<keyword evidence="3" id="KW-1185">Reference proteome</keyword>
<dbReference type="PANTHER" id="PTHR13251">
    <property type="entry name" value="EPILEPSY HOLOPROSENCEPHALY CANDIDATE 1/TMEM1"/>
    <property type="match status" value="1"/>
</dbReference>
<protein>
    <submittedName>
        <fullName evidence="4">Trafficking protein particle complex subunit 10-like</fullName>
    </submittedName>
</protein>
<reference evidence="4" key="1">
    <citation type="submission" date="2025-08" db="UniProtKB">
        <authorList>
            <consortium name="RefSeq"/>
        </authorList>
    </citation>
    <scope>IDENTIFICATION</scope>
    <source>
        <tissue evidence="4">Testes</tissue>
    </source>
</reference>
<dbReference type="Pfam" id="PF23604">
    <property type="entry name" value="Ig_TRAPPC10"/>
    <property type="match status" value="1"/>
</dbReference>
<dbReference type="InterPro" id="IPR045126">
    <property type="entry name" value="TRAPPC10/Trs130"/>
</dbReference>
<evidence type="ECO:0000259" key="1">
    <source>
        <dbReference type="Pfam" id="PF12584"/>
    </source>
</evidence>
<accession>A0ABM0GWJ6</accession>
<gene>
    <name evidence="4" type="primary">LOC100371588</name>
</gene>
<name>A0ABM0GWJ6_SACKO</name>
<evidence type="ECO:0000313" key="4">
    <source>
        <dbReference type="RefSeq" id="XP_002738908.2"/>
    </source>
</evidence>
<feature type="domain" description="TRAPPC10 Ig-like" evidence="2">
    <location>
        <begin position="13"/>
        <end position="129"/>
    </location>
</feature>
<evidence type="ECO:0000259" key="2">
    <source>
        <dbReference type="Pfam" id="PF23604"/>
    </source>
</evidence>
<dbReference type="InterPro" id="IPR056917">
    <property type="entry name" value="Ig_TRAPPC10"/>
</dbReference>
<dbReference type="PANTHER" id="PTHR13251:SF3">
    <property type="entry name" value="TRAFFICKING PROTEIN PARTICLE COMPLEX SUBUNIT 10"/>
    <property type="match status" value="1"/>
</dbReference>
<proteinExistence type="predicted"/>
<sequence length="406" mass="45324">MMSYYVTTKEPAISLCPSQEPLYAGVPQWLCLQLCTDNVPVKSGDVMKIKTPQSTCIMKSSTDLYHINPTEYGGVLYLPDIPANSQMDVEIQLMAAMPDSKENVEQLINSQLDFDCPWSEEITCDLNFQLPFTTNHHLHTAGLRKFIQLKIESLSDLEFSLQEPVLSITTVTGDSVKATAMHKNTDMQLMHNTPISYVWTLDSTMENGHLDCKFEVNYKLLQEETNSTMQRCCHAFSLHSHQTEYVIESEVKAQSTSNCKAGTLCNLHFHITQVHDVSTNVKNTLLYEIVSSASLWAVCGKSSGVFTLPAVADASHDINLEVMPLIAGYIPVPSMKLSRYLSEDTPLTDNAIQEAEPQDCKMNNDDTNKPQLEEFGVGQIYNISRTVQVHVMPESNTSTVEVSVPQ</sequence>